<protein>
    <recommendedName>
        <fullName evidence="1">DUF4180 domain-containing protein</fullName>
    </recommendedName>
</protein>
<dbReference type="Proteomes" id="UP000292235">
    <property type="component" value="Chromosome"/>
</dbReference>
<dbReference type="EMBL" id="CP036455">
    <property type="protein sequence ID" value="QBI54320.1"/>
    <property type="molecule type" value="Genomic_DNA"/>
</dbReference>
<dbReference type="Pfam" id="PF13788">
    <property type="entry name" value="DUF4180"/>
    <property type="match status" value="1"/>
</dbReference>
<proteinExistence type="predicted"/>
<sequence>MRGVDTVQELSGTPVLVCAPEGAPLDGERAALDLIGDMWGRGAAWAALPAERLGAGFFDLANGVAGGVVQRLANYRLGLAVVGAVPVEAGAGSAAAAFVREADRGAQLWFVADLVELGRRLARG</sequence>
<feature type="domain" description="DUF4180" evidence="1">
    <location>
        <begin position="12"/>
        <end position="121"/>
    </location>
</feature>
<dbReference type="InterPro" id="IPR025438">
    <property type="entry name" value="DUF4180"/>
</dbReference>
<organism evidence="2 3">
    <name type="scientific">Streptomonospora litoralis</name>
    <dbReference type="NCBI Taxonomy" id="2498135"/>
    <lineage>
        <taxon>Bacteria</taxon>
        <taxon>Bacillati</taxon>
        <taxon>Actinomycetota</taxon>
        <taxon>Actinomycetes</taxon>
        <taxon>Streptosporangiales</taxon>
        <taxon>Nocardiopsidaceae</taxon>
        <taxon>Streptomonospora</taxon>
    </lineage>
</organism>
<evidence type="ECO:0000313" key="3">
    <source>
        <dbReference type="Proteomes" id="UP000292235"/>
    </source>
</evidence>
<evidence type="ECO:0000313" key="2">
    <source>
        <dbReference type="EMBL" id="QBI54320.1"/>
    </source>
</evidence>
<keyword evidence="3" id="KW-1185">Reference proteome</keyword>
<evidence type="ECO:0000259" key="1">
    <source>
        <dbReference type="Pfam" id="PF13788"/>
    </source>
</evidence>
<accession>A0A4P6Q2E5</accession>
<gene>
    <name evidence="2" type="ORF">EKD16_12690</name>
</gene>
<reference evidence="2 3" key="1">
    <citation type="submission" date="2019-02" db="EMBL/GenBank/DDBJ databases">
        <authorList>
            <person name="Khodamoradi S."/>
            <person name="Hahnke R.L."/>
            <person name="Kaempfer P."/>
            <person name="Schumann P."/>
            <person name="Rohde M."/>
            <person name="Steinert M."/>
            <person name="Luzhetskyy A."/>
            <person name="Wink J."/>
            <person name="Ruckert C."/>
        </authorList>
    </citation>
    <scope>NUCLEOTIDE SEQUENCE [LARGE SCALE GENOMIC DNA]</scope>
    <source>
        <strain evidence="2 3">M2</strain>
    </source>
</reference>
<name>A0A4P6Q2E5_9ACTN</name>
<dbReference type="AlphaFoldDB" id="A0A4P6Q2E5"/>
<dbReference type="KEGG" id="strr:EKD16_12690"/>